<gene>
    <name evidence="1" type="ORF">LCGC14_0290880</name>
</gene>
<reference evidence="1" key="1">
    <citation type="journal article" date="2015" name="Nature">
        <title>Complex archaea that bridge the gap between prokaryotes and eukaryotes.</title>
        <authorList>
            <person name="Spang A."/>
            <person name="Saw J.H."/>
            <person name="Jorgensen S.L."/>
            <person name="Zaremba-Niedzwiedzka K."/>
            <person name="Martijn J."/>
            <person name="Lind A.E."/>
            <person name="van Eijk R."/>
            <person name="Schleper C."/>
            <person name="Guy L."/>
            <person name="Ettema T.J."/>
        </authorList>
    </citation>
    <scope>NUCLEOTIDE SEQUENCE</scope>
</reference>
<protein>
    <submittedName>
        <fullName evidence="1">Uncharacterized protein</fullName>
    </submittedName>
</protein>
<dbReference type="AlphaFoldDB" id="A0A0F9TYB5"/>
<sequence>MSESILLYIKNMLADLIYLNGVIATELIKVTENTATIRHGEEFLNKTTCLAEHNQINKRVIEILKKYQETSELAGLDSHVLNHKTE</sequence>
<dbReference type="EMBL" id="LAZR01000173">
    <property type="protein sequence ID" value="KKN84274.1"/>
    <property type="molecule type" value="Genomic_DNA"/>
</dbReference>
<proteinExistence type="predicted"/>
<name>A0A0F9TYB5_9ZZZZ</name>
<accession>A0A0F9TYB5</accession>
<organism evidence="1">
    <name type="scientific">marine sediment metagenome</name>
    <dbReference type="NCBI Taxonomy" id="412755"/>
    <lineage>
        <taxon>unclassified sequences</taxon>
        <taxon>metagenomes</taxon>
        <taxon>ecological metagenomes</taxon>
    </lineage>
</organism>
<evidence type="ECO:0000313" key="1">
    <source>
        <dbReference type="EMBL" id="KKN84274.1"/>
    </source>
</evidence>
<comment type="caution">
    <text evidence="1">The sequence shown here is derived from an EMBL/GenBank/DDBJ whole genome shotgun (WGS) entry which is preliminary data.</text>
</comment>